<dbReference type="PATRIC" id="fig|362837.3.peg.543"/>
<dbReference type="InterPro" id="IPR050116">
    <property type="entry name" value="DNA_polymerase-Y"/>
</dbReference>
<dbReference type="KEGG" id="scj:SCANT_v1c05320"/>
<keyword evidence="2" id="KW-0515">Mutator protein</keyword>
<dbReference type="EC" id="2.7.7.7" evidence="2"/>
<dbReference type="GO" id="GO:0009432">
    <property type="term" value="P:SOS response"/>
    <property type="evidence" value="ECO:0007669"/>
    <property type="project" value="TreeGrafter"/>
</dbReference>
<dbReference type="GO" id="GO:0003684">
    <property type="term" value="F:damaged DNA binding"/>
    <property type="evidence" value="ECO:0007669"/>
    <property type="project" value="InterPro"/>
</dbReference>
<dbReference type="CDD" id="cd03586">
    <property type="entry name" value="PolY_Pol_IV_kappa"/>
    <property type="match status" value="1"/>
</dbReference>
<dbReference type="Proteomes" id="UP000063919">
    <property type="component" value="Chromosome"/>
</dbReference>
<dbReference type="HAMAP" id="MF_01113">
    <property type="entry name" value="DNApol_IV"/>
    <property type="match status" value="1"/>
</dbReference>
<proteinExistence type="inferred from homology"/>
<keyword evidence="2" id="KW-0808">Transferase</keyword>
<dbReference type="Gene3D" id="3.30.70.270">
    <property type="match status" value="1"/>
</dbReference>
<feature type="active site" evidence="2">
    <location>
        <position position="117"/>
    </location>
</feature>
<accession>A0A0M3SJB0</accession>
<dbReference type="Gene3D" id="3.30.1490.100">
    <property type="entry name" value="DNA polymerase, Y-family, little finger domain"/>
    <property type="match status" value="1"/>
</dbReference>
<dbReference type="InterPro" id="IPR043502">
    <property type="entry name" value="DNA/RNA_pol_sf"/>
</dbReference>
<dbReference type="InterPro" id="IPR001126">
    <property type="entry name" value="UmuC"/>
</dbReference>
<sequence length="446" mass="51491">MNVGSFLKIMEKNKKVIFLLDMDAFFASCHMAKDPSLRNKNVVVASPNRRAIVTTASYNARKFGIRAGTPVFKALEMCKDLYIANSDFSLYIDYSEKVFDIIYNNFTKSFEVASIDECYIDMTKTWKKFGTVKNAAQAIIDMIYKETGLTCSIGISTNKFLAKTCVDFNKPKGISFLLEEEIEEKLWPMKVEKMFMIGPATQKILNQNNISTIRDLALHDLNFLIEILGKRGMTLWYWANGKGNDEVTREASEFKSIGNELTLNFTTTNHEEIEEIIYELSLKIADRAKKRFLQGKTITIVVKYLDDNTSEFYNDKLRKKHITKQESVQELTNDPEIIYSVAKQCFYELWTGQPILLLGVRISNLANQIEQTKQLSIDEIDLYEGIDYSEVEKVIYNLNLKFGKDKIFTGDKLLKYIEKNVVQSKFLKNDDVHISNEQMINKWKNK</sequence>
<dbReference type="GO" id="GO:0000287">
    <property type="term" value="F:magnesium ion binding"/>
    <property type="evidence" value="ECO:0007669"/>
    <property type="project" value="UniProtKB-UniRule"/>
</dbReference>
<dbReference type="SUPFAM" id="SSF100879">
    <property type="entry name" value="Lesion bypass DNA polymerase (Y-family), little finger domain"/>
    <property type="match status" value="1"/>
</dbReference>
<protein>
    <recommendedName>
        <fullName evidence="2">DNA polymerase IV</fullName>
        <shortName evidence="2">Pol IV</shortName>
        <ecNumber evidence="2">2.7.7.7</ecNumber>
    </recommendedName>
</protein>
<keyword evidence="2" id="KW-0234">DNA repair</keyword>
<dbReference type="PANTHER" id="PTHR11076:SF33">
    <property type="entry name" value="DNA POLYMERASE KAPPA"/>
    <property type="match status" value="1"/>
</dbReference>
<keyword evidence="2" id="KW-0460">Magnesium</keyword>
<dbReference type="EMBL" id="CP012622">
    <property type="protein sequence ID" value="ALD66438.1"/>
    <property type="molecule type" value="Genomic_DNA"/>
</dbReference>
<evidence type="ECO:0000256" key="2">
    <source>
        <dbReference type="HAMAP-Rule" id="MF_01113"/>
    </source>
</evidence>
<comment type="cofactor">
    <cofactor evidence="2">
        <name>Mg(2+)</name>
        <dbReference type="ChEBI" id="CHEBI:18420"/>
    </cofactor>
    <text evidence="2">Binds 2 magnesium ions per subunit.</text>
</comment>
<keyword evidence="2" id="KW-0479">Metal-binding</keyword>
<keyword evidence="2" id="KW-0235">DNA replication</keyword>
<dbReference type="AlphaFoldDB" id="A0A0M3SJB0"/>
<comment type="similarity">
    <text evidence="1 2">Belongs to the DNA polymerase type-Y family.</text>
</comment>
<gene>
    <name evidence="2 4" type="primary">dinB</name>
    <name evidence="4" type="ORF">SCANT_v1c05320</name>
</gene>
<name>A0A0M3SJB0_9MOLU</name>
<reference evidence="4 5" key="1">
    <citation type="journal article" date="2015" name="Genome Announc.">
        <title>Complete Genome Sequence of Spiroplasma cantharicola CC-1T (DSM 21588), a Bacterium Isolated from Soldier Beetle (Cantharis carolinus).</title>
        <authorList>
            <person name="Lo W.S."/>
            <person name="Liu P.Y."/>
            <person name="Kuo C.H."/>
        </authorList>
    </citation>
    <scope>NUCLEOTIDE SEQUENCE [LARGE SCALE GENOMIC DNA]</scope>
    <source>
        <strain evidence="4 5">CC-1</strain>
    </source>
</reference>
<feature type="binding site" evidence="2">
    <location>
        <position position="21"/>
    </location>
    <ligand>
        <name>Mg(2+)</name>
        <dbReference type="ChEBI" id="CHEBI:18420"/>
    </ligand>
</feature>
<dbReference type="Gene3D" id="1.10.150.20">
    <property type="entry name" value="5' to 3' exonuclease, C-terminal subdomain"/>
    <property type="match status" value="1"/>
</dbReference>
<dbReference type="GO" id="GO:0003887">
    <property type="term" value="F:DNA-directed DNA polymerase activity"/>
    <property type="evidence" value="ECO:0007669"/>
    <property type="project" value="UniProtKB-UniRule"/>
</dbReference>
<dbReference type="PANTHER" id="PTHR11076">
    <property type="entry name" value="DNA REPAIR POLYMERASE UMUC / TRANSFERASE FAMILY MEMBER"/>
    <property type="match status" value="1"/>
</dbReference>
<keyword evidence="2" id="KW-0963">Cytoplasm</keyword>
<dbReference type="STRING" id="362837.SCANT_v1c05320"/>
<dbReference type="Pfam" id="PF00817">
    <property type="entry name" value="IMS"/>
    <property type="match status" value="1"/>
</dbReference>
<comment type="subunit">
    <text evidence="2">Monomer.</text>
</comment>
<feature type="domain" description="UmuC" evidence="3">
    <location>
        <begin position="17"/>
        <end position="198"/>
    </location>
</feature>
<keyword evidence="2" id="KW-0227">DNA damage</keyword>
<dbReference type="InterPro" id="IPR017961">
    <property type="entry name" value="DNA_pol_Y-fam_little_finger"/>
</dbReference>
<organism evidence="4 5">
    <name type="scientific">Spiroplasma cantharicola</name>
    <dbReference type="NCBI Taxonomy" id="362837"/>
    <lineage>
        <taxon>Bacteria</taxon>
        <taxon>Bacillati</taxon>
        <taxon>Mycoplasmatota</taxon>
        <taxon>Mollicutes</taxon>
        <taxon>Entomoplasmatales</taxon>
        <taxon>Spiroplasmataceae</taxon>
        <taxon>Spiroplasma</taxon>
    </lineage>
</organism>
<dbReference type="Pfam" id="PF11799">
    <property type="entry name" value="IMS_C"/>
    <property type="match status" value="1"/>
</dbReference>
<evidence type="ECO:0000313" key="4">
    <source>
        <dbReference type="EMBL" id="ALD66438.1"/>
    </source>
</evidence>
<dbReference type="InterPro" id="IPR036775">
    <property type="entry name" value="DNA_pol_Y-fam_lit_finger_sf"/>
</dbReference>
<evidence type="ECO:0000256" key="1">
    <source>
        <dbReference type="ARBA" id="ARBA00010945"/>
    </source>
</evidence>
<keyword evidence="5" id="KW-1185">Reference proteome</keyword>
<comment type="subcellular location">
    <subcellularLocation>
        <location evidence="2">Cytoplasm</location>
    </subcellularLocation>
</comment>
<dbReference type="Gene3D" id="3.40.1170.60">
    <property type="match status" value="1"/>
</dbReference>
<evidence type="ECO:0000259" key="3">
    <source>
        <dbReference type="PROSITE" id="PS50173"/>
    </source>
</evidence>
<keyword evidence="2" id="KW-0238">DNA-binding</keyword>
<dbReference type="SUPFAM" id="SSF56672">
    <property type="entry name" value="DNA/RNA polymerases"/>
    <property type="match status" value="1"/>
</dbReference>
<comment type="function">
    <text evidence="2">Poorly processive, error-prone DNA polymerase involved in untargeted mutagenesis. Copies undamaged DNA at stalled replication forks, which arise in vivo from mismatched or misaligned primer ends. These misaligned primers can be extended by PolIV. Exhibits no 3'-5' exonuclease (proofreading) activity. May be involved in translesional synthesis, in conjunction with the beta clamp from PolIII.</text>
</comment>
<keyword evidence="2" id="KW-0239">DNA-directed DNA polymerase</keyword>
<feature type="binding site" evidence="2">
    <location>
        <position position="116"/>
    </location>
    <ligand>
        <name>Mg(2+)</name>
        <dbReference type="ChEBI" id="CHEBI:18420"/>
    </ligand>
</feature>
<dbReference type="InterPro" id="IPR043128">
    <property type="entry name" value="Rev_trsase/Diguanyl_cyclase"/>
</dbReference>
<keyword evidence="2" id="KW-0548">Nucleotidyltransferase</keyword>
<dbReference type="PROSITE" id="PS50173">
    <property type="entry name" value="UMUC"/>
    <property type="match status" value="1"/>
</dbReference>
<feature type="site" description="Substrate discrimination" evidence="2">
    <location>
        <position position="26"/>
    </location>
</feature>
<dbReference type="GO" id="GO:0042276">
    <property type="term" value="P:error-prone translesion synthesis"/>
    <property type="evidence" value="ECO:0007669"/>
    <property type="project" value="TreeGrafter"/>
</dbReference>
<dbReference type="InterPro" id="IPR022880">
    <property type="entry name" value="DNApol_IV"/>
</dbReference>
<comment type="catalytic activity">
    <reaction evidence="2">
        <text>DNA(n) + a 2'-deoxyribonucleoside 5'-triphosphate = DNA(n+1) + diphosphate</text>
        <dbReference type="Rhea" id="RHEA:22508"/>
        <dbReference type="Rhea" id="RHEA-COMP:17339"/>
        <dbReference type="Rhea" id="RHEA-COMP:17340"/>
        <dbReference type="ChEBI" id="CHEBI:33019"/>
        <dbReference type="ChEBI" id="CHEBI:61560"/>
        <dbReference type="ChEBI" id="CHEBI:173112"/>
        <dbReference type="EC" id="2.7.7.7"/>
    </reaction>
</comment>
<dbReference type="GO" id="GO:0006281">
    <property type="term" value="P:DNA repair"/>
    <property type="evidence" value="ECO:0007669"/>
    <property type="project" value="UniProtKB-UniRule"/>
</dbReference>
<dbReference type="GO" id="GO:0006261">
    <property type="term" value="P:DNA-templated DNA replication"/>
    <property type="evidence" value="ECO:0007669"/>
    <property type="project" value="UniProtKB-UniRule"/>
</dbReference>
<dbReference type="GO" id="GO:0005829">
    <property type="term" value="C:cytosol"/>
    <property type="evidence" value="ECO:0007669"/>
    <property type="project" value="TreeGrafter"/>
</dbReference>
<evidence type="ECO:0000313" key="5">
    <source>
        <dbReference type="Proteomes" id="UP000063919"/>
    </source>
</evidence>